<protein>
    <submittedName>
        <fullName evidence="1">Uncharacterized protein</fullName>
    </submittedName>
</protein>
<sequence length="98" mass="11508">MCHIYFFVSHIEKLKNFNIKKIENFNRLFEKHERYSGFKQSTFVWKPQTNKIVTTTTTTKFYILVSSGTTPKASLEILASILLINTGITFFNFKNKSF</sequence>
<dbReference type="EMBL" id="REGN01001904">
    <property type="protein sequence ID" value="RNA31734.1"/>
    <property type="molecule type" value="Genomic_DNA"/>
</dbReference>
<keyword evidence="2" id="KW-1185">Reference proteome</keyword>
<dbReference type="Proteomes" id="UP000276133">
    <property type="component" value="Unassembled WGS sequence"/>
</dbReference>
<evidence type="ECO:0000313" key="1">
    <source>
        <dbReference type="EMBL" id="RNA31734.1"/>
    </source>
</evidence>
<comment type="caution">
    <text evidence="1">The sequence shown here is derived from an EMBL/GenBank/DDBJ whole genome shotgun (WGS) entry which is preliminary data.</text>
</comment>
<proteinExistence type="predicted"/>
<dbReference type="AlphaFoldDB" id="A0A3M7S7C3"/>
<gene>
    <name evidence="1" type="ORF">BpHYR1_013793</name>
</gene>
<accession>A0A3M7S7C3</accession>
<organism evidence="1 2">
    <name type="scientific">Brachionus plicatilis</name>
    <name type="common">Marine rotifer</name>
    <name type="synonym">Brachionus muelleri</name>
    <dbReference type="NCBI Taxonomy" id="10195"/>
    <lineage>
        <taxon>Eukaryota</taxon>
        <taxon>Metazoa</taxon>
        <taxon>Spiralia</taxon>
        <taxon>Gnathifera</taxon>
        <taxon>Rotifera</taxon>
        <taxon>Eurotatoria</taxon>
        <taxon>Monogononta</taxon>
        <taxon>Pseudotrocha</taxon>
        <taxon>Ploima</taxon>
        <taxon>Brachionidae</taxon>
        <taxon>Brachionus</taxon>
    </lineage>
</organism>
<reference evidence="1 2" key="1">
    <citation type="journal article" date="2018" name="Sci. Rep.">
        <title>Genomic signatures of local adaptation to the degree of environmental predictability in rotifers.</title>
        <authorList>
            <person name="Franch-Gras L."/>
            <person name="Hahn C."/>
            <person name="Garcia-Roger E.M."/>
            <person name="Carmona M.J."/>
            <person name="Serra M."/>
            <person name="Gomez A."/>
        </authorList>
    </citation>
    <scope>NUCLEOTIDE SEQUENCE [LARGE SCALE GENOMIC DNA]</scope>
    <source>
        <strain evidence="1">HYR1</strain>
    </source>
</reference>
<name>A0A3M7S7C3_BRAPC</name>
<evidence type="ECO:0000313" key="2">
    <source>
        <dbReference type="Proteomes" id="UP000276133"/>
    </source>
</evidence>